<accession>X1DBM2</accession>
<dbReference type="EMBL" id="BART01034493">
    <property type="protein sequence ID" value="GAH17612.1"/>
    <property type="molecule type" value="Genomic_DNA"/>
</dbReference>
<protein>
    <submittedName>
        <fullName evidence="1">Uncharacterized protein</fullName>
    </submittedName>
</protein>
<name>X1DBM2_9ZZZZ</name>
<organism evidence="1">
    <name type="scientific">marine sediment metagenome</name>
    <dbReference type="NCBI Taxonomy" id="412755"/>
    <lineage>
        <taxon>unclassified sequences</taxon>
        <taxon>metagenomes</taxon>
        <taxon>ecological metagenomes</taxon>
    </lineage>
</organism>
<gene>
    <name evidence="1" type="ORF">S01H4_58934</name>
</gene>
<sequence>NKGIQEISGDDFEHNCYYNKKKACDVVVDLVKTVIDNNTHAYFSHLKGMQQLMQRNFLRYIGKRLFIAGDE</sequence>
<dbReference type="AlphaFoldDB" id="X1DBM2"/>
<feature type="non-terminal residue" evidence="1">
    <location>
        <position position="1"/>
    </location>
</feature>
<proteinExistence type="predicted"/>
<evidence type="ECO:0000313" key="1">
    <source>
        <dbReference type="EMBL" id="GAH17612.1"/>
    </source>
</evidence>
<reference evidence="1" key="1">
    <citation type="journal article" date="2014" name="Front. Microbiol.">
        <title>High frequency of phylogenetically diverse reductive dehalogenase-homologous genes in deep subseafloor sedimentary metagenomes.</title>
        <authorList>
            <person name="Kawai M."/>
            <person name="Futagami T."/>
            <person name="Toyoda A."/>
            <person name="Takaki Y."/>
            <person name="Nishi S."/>
            <person name="Hori S."/>
            <person name="Arai W."/>
            <person name="Tsubouchi T."/>
            <person name="Morono Y."/>
            <person name="Uchiyama I."/>
            <person name="Ito T."/>
            <person name="Fujiyama A."/>
            <person name="Inagaki F."/>
            <person name="Takami H."/>
        </authorList>
    </citation>
    <scope>NUCLEOTIDE SEQUENCE</scope>
    <source>
        <strain evidence="1">Expedition CK06-06</strain>
    </source>
</reference>
<comment type="caution">
    <text evidence="1">The sequence shown here is derived from an EMBL/GenBank/DDBJ whole genome shotgun (WGS) entry which is preliminary data.</text>
</comment>